<dbReference type="EMBL" id="BAABAE010000003">
    <property type="protein sequence ID" value="GAA3745319.1"/>
    <property type="molecule type" value="Genomic_DNA"/>
</dbReference>
<reference evidence="4" key="1">
    <citation type="journal article" date="2019" name="Int. J. Syst. Evol. Microbiol.">
        <title>The Global Catalogue of Microorganisms (GCM) 10K type strain sequencing project: providing services to taxonomists for standard genome sequencing and annotation.</title>
        <authorList>
            <consortium name="The Broad Institute Genomics Platform"/>
            <consortium name="The Broad Institute Genome Sequencing Center for Infectious Disease"/>
            <person name="Wu L."/>
            <person name="Ma J."/>
        </authorList>
    </citation>
    <scope>NUCLEOTIDE SEQUENCE [LARGE SCALE GENOMIC DNA]</scope>
    <source>
        <strain evidence="4">JCM 16949</strain>
    </source>
</reference>
<gene>
    <name evidence="3" type="ORF">GCM10022239_21150</name>
</gene>
<comment type="caution">
    <text evidence="3">The sequence shown here is derived from an EMBL/GenBank/DDBJ whole genome shotgun (WGS) entry which is preliminary data.</text>
</comment>
<keyword evidence="1" id="KW-1133">Transmembrane helix</keyword>
<dbReference type="Pfam" id="PF13548">
    <property type="entry name" value="DUF4126"/>
    <property type="match status" value="1"/>
</dbReference>
<feature type="transmembrane region" description="Helical" evidence="1">
    <location>
        <begin position="157"/>
        <end position="185"/>
    </location>
</feature>
<keyword evidence="1" id="KW-0472">Membrane</keyword>
<dbReference type="InterPro" id="IPR025196">
    <property type="entry name" value="DUF4126"/>
</dbReference>
<feature type="transmembrane region" description="Helical" evidence="1">
    <location>
        <begin position="48"/>
        <end position="67"/>
    </location>
</feature>
<evidence type="ECO:0000259" key="2">
    <source>
        <dbReference type="Pfam" id="PF13548"/>
    </source>
</evidence>
<accession>A0ABP7FQR4</accession>
<feature type="transmembrane region" description="Helical" evidence="1">
    <location>
        <begin position="112"/>
        <end position="128"/>
    </location>
</feature>
<dbReference type="Proteomes" id="UP001501004">
    <property type="component" value="Unassembled WGS sequence"/>
</dbReference>
<feature type="domain" description="DUF4126" evidence="2">
    <location>
        <begin position="5"/>
        <end position="187"/>
    </location>
</feature>
<protein>
    <submittedName>
        <fullName evidence="3">DUF4126 domain-containing protein</fullName>
    </submittedName>
</protein>
<organism evidence="3 4">
    <name type="scientific">Leifsonella bigeumensis</name>
    <dbReference type="NCBI Taxonomy" id="433643"/>
    <lineage>
        <taxon>Bacteria</taxon>
        <taxon>Bacillati</taxon>
        <taxon>Actinomycetota</taxon>
        <taxon>Actinomycetes</taxon>
        <taxon>Micrococcales</taxon>
        <taxon>Microbacteriaceae</taxon>
        <taxon>Leifsonella</taxon>
    </lineage>
</organism>
<feature type="transmembrane region" description="Helical" evidence="1">
    <location>
        <begin position="7"/>
        <end position="28"/>
    </location>
</feature>
<keyword evidence="1" id="KW-0812">Transmembrane</keyword>
<evidence type="ECO:0000313" key="3">
    <source>
        <dbReference type="EMBL" id="GAA3745319.1"/>
    </source>
</evidence>
<proteinExistence type="predicted"/>
<keyword evidence="4" id="KW-1185">Reference proteome</keyword>
<sequence length="196" mass="20776">MLEFLTGTGLAISAGLNAYVPLLALGLAGRFLDFVDLPAGWTWLENPWALGILAILLVIEIVADKIPIVDSVNDWLQTIMRPTAGGLAFASGSTATTSVVSDPAAFFSSNQWVPLVLGAAIALVVHLTKAASRPVINAVTVGTATPVVSAAEDVGSVAVTLLALLIPILILLVIPIVVWLAWWILRRWTRRKRPAP</sequence>
<name>A0ABP7FQR4_9MICO</name>
<evidence type="ECO:0000313" key="4">
    <source>
        <dbReference type="Proteomes" id="UP001501004"/>
    </source>
</evidence>
<feature type="transmembrane region" description="Helical" evidence="1">
    <location>
        <begin position="135"/>
        <end position="151"/>
    </location>
</feature>
<dbReference type="RefSeq" id="WP_344756443.1">
    <property type="nucleotide sequence ID" value="NZ_BAABAE010000003.1"/>
</dbReference>
<evidence type="ECO:0000256" key="1">
    <source>
        <dbReference type="SAM" id="Phobius"/>
    </source>
</evidence>